<organism evidence="2 3">
    <name type="scientific">Coccomyxa subellipsoidea (strain C-169)</name>
    <name type="common">Green microalga</name>
    <dbReference type="NCBI Taxonomy" id="574566"/>
    <lineage>
        <taxon>Eukaryota</taxon>
        <taxon>Viridiplantae</taxon>
        <taxon>Chlorophyta</taxon>
        <taxon>core chlorophytes</taxon>
        <taxon>Trebouxiophyceae</taxon>
        <taxon>Trebouxiophyceae incertae sedis</taxon>
        <taxon>Coccomyxaceae</taxon>
        <taxon>Coccomyxa</taxon>
        <taxon>Coccomyxa subellipsoidea</taxon>
    </lineage>
</organism>
<evidence type="ECO:0000313" key="3">
    <source>
        <dbReference type="Proteomes" id="UP000007264"/>
    </source>
</evidence>
<dbReference type="AlphaFoldDB" id="I0Z7P5"/>
<protein>
    <submittedName>
        <fullName evidence="2">Uncharacterized protein</fullName>
    </submittedName>
</protein>
<dbReference type="GeneID" id="17044674"/>
<evidence type="ECO:0000256" key="1">
    <source>
        <dbReference type="SAM" id="MobiDB-lite"/>
    </source>
</evidence>
<gene>
    <name evidence="2" type="ORF">COCSUDRAFT_39694</name>
</gene>
<feature type="compositionally biased region" description="Basic and acidic residues" evidence="1">
    <location>
        <begin position="37"/>
        <end position="47"/>
    </location>
</feature>
<feature type="compositionally biased region" description="Polar residues" evidence="1">
    <location>
        <begin position="26"/>
        <end position="36"/>
    </location>
</feature>
<dbReference type="STRING" id="574566.I0Z7P5"/>
<dbReference type="EMBL" id="AGSI01000002">
    <property type="protein sequence ID" value="EIE26664.1"/>
    <property type="molecule type" value="Genomic_DNA"/>
</dbReference>
<feature type="region of interest" description="Disordered" evidence="1">
    <location>
        <begin position="1"/>
        <end position="99"/>
    </location>
</feature>
<accession>I0Z7P5</accession>
<comment type="caution">
    <text evidence="2">The sequence shown here is derived from an EMBL/GenBank/DDBJ whole genome shotgun (WGS) entry which is preliminary data.</text>
</comment>
<dbReference type="OrthoDB" id="1305878at2759"/>
<name>I0Z7P5_COCSC</name>
<sequence>MRKEGEVLQSGAETDKPATLERHASDSTGQPQNARSDASRGTKRSLEVKPAGADSQAKGGRGQTSQGVASKQRGKDTAADKPQSGFGMSPDACMQPSAAVNAQHAPEYVSGVDAKQEEGDAEEFIARGVVRSFCRECVEAELVGSLGGNICPACAQEGERTLLGANPFAHHRLQPDFVLEALVRKIFPRHILEDYEKRRPKYVAQRIGQLSTEAGARPSRARGQQMPPADVVPLFLHQKGKGEGNGDGKQLDMPYLRVPKALPVAILAKYVAQRVSEPAGARIQLFYKDTELSEAQTVR</sequence>
<proteinExistence type="predicted"/>
<reference evidence="2 3" key="1">
    <citation type="journal article" date="2012" name="Genome Biol.">
        <title>The genome of the polar eukaryotic microalga coccomyxa subellipsoidea reveals traits of cold adaptation.</title>
        <authorList>
            <person name="Blanc G."/>
            <person name="Agarkova I."/>
            <person name="Grimwood J."/>
            <person name="Kuo A."/>
            <person name="Brueggeman A."/>
            <person name="Dunigan D."/>
            <person name="Gurnon J."/>
            <person name="Ladunga I."/>
            <person name="Lindquist E."/>
            <person name="Lucas S."/>
            <person name="Pangilinan J."/>
            <person name="Proschold T."/>
            <person name="Salamov A."/>
            <person name="Schmutz J."/>
            <person name="Weeks D."/>
            <person name="Yamada T."/>
            <person name="Claverie J.M."/>
            <person name="Grigoriev I."/>
            <person name="Van Etten J."/>
            <person name="Lomsadze A."/>
            <person name="Borodovsky M."/>
        </authorList>
    </citation>
    <scope>NUCLEOTIDE SEQUENCE [LARGE SCALE GENOMIC DNA]</scope>
    <source>
        <strain evidence="2 3">C-169</strain>
    </source>
</reference>
<dbReference type="KEGG" id="csl:COCSUDRAFT_39694"/>
<dbReference type="Gene3D" id="3.10.20.90">
    <property type="entry name" value="Phosphatidylinositol 3-kinase Catalytic Subunit, Chain A, domain 1"/>
    <property type="match status" value="1"/>
</dbReference>
<dbReference type="RefSeq" id="XP_005651208.1">
    <property type="nucleotide sequence ID" value="XM_005651151.1"/>
</dbReference>
<keyword evidence="3" id="KW-1185">Reference proteome</keyword>
<evidence type="ECO:0000313" key="2">
    <source>
        <dbReference type="EMBL" id="EIE26664.1"/>
    </source>
</evidence>
<feature type="compositionally biased region" description="Basic and acidic residues" evidence="1">
    <location>
        <begin position="13"/>
        <end position="25"/>
    </location>
</feature>
<dbReference type="Proteomes" id="UP000007264">
    <property type="component" value="Unassembled WGS sequence"/>
</dbReference>